<dbReference type="HOGENOM" id="CLU_083872_1_0_6"/>
<evidence type="ECO:0000313" key="7">
    <source>
        <dbReference type="EMBL" id="AIL63347.1"/>
    </source>
</evidence>
<dbReference type="Proteomes" id="UP000028931">
    <property type="component" value="Chromosome"/>
</dbReference>
<dbReference type="KEGG" id="palk:PSAKL28_42020"/>
<keyword evidence="5" id="KW-0472">Membrane</keyword>
<organism evidence="7 8">
    <name type="scientific">Pseudomonas alkylphenolica</name>
    <dbReference type="NCBI Taxonomy" id="237609"/>
    <lineage>
        <taxon>Bacteria</taxon>
        <taxon>Pseudomonadati</taxon>
        <taxon>Pseudomonadota</taxon>
        <taxon>Gammaproteobacteria</taxon>
        <taxon>Pseudomonadales</taxon>
        <taxon>Pseudomonadaceae</taxon>
        <taxon>Pseudomonas</taxon>
    </lineage>
</organism>
<comment type="subcellular location">
    <subcellularLocation>
        <location evidence="1">Cell membrane</location>
        <topology evidence="1">Multi-pass membrane protein</topology>
    </subcellularLocation>
</comment>
<proteinExistence type="predicted"/>
<protein>
    <submittedName>
        <fullName evidence="7">Cache domain-containing protein</fullName>
    </submittedName>
</protein>
<evidence type="ECO:0000313" key="8">
    <source>
        <dbReference type="Proteomes" id="UP000028931"/>
    </source>
</evidence>
<name>A0A077FD64_9PSED</name>
<sequence>MITTEQYDQLRQCTERLEQALSKVFEQLDSLAEQVVTVWDALAAEGRKPTSKDLAFLQATLEERLSSNDTYIHGTGVVLEPGELADQEFFLEWFYRPASGKIAPMMLNFNRQSESFYNYQGMPWFTRPKLTLQASVEGPFVDLYGTELYILAFSLPILAGGRFVGVAAADIAMHEFDQLLTRCLLRMQNEAFIINGEGRIVAANSTNWFVGNMASRPAAAKVHKLKPLSIDWSLVELPTPR</sequence>
<dbReference type="OrthoDB" id="8687362at2"/>
<dbReference type="Pfam" id="PF02743">
    <property type="entry name" value="dCache_1"/>
    <property type="match status" value="1"/>
</dbReference>
<evidence type="ECO:0000256" key="2">
    <source>
        <dbReference type="ARBA" id="ARBA00022475"/>
    </source>
</evidence>
<evidence type="ECO:0000256" key="3">
    <source>
        <dbReference type="ARBA" id="ARBA00022692"/>
    </source>
</evidence>
<gene>
    <name evidence="7" type="ORF">PSAKL28_42020</name>
</gene>
<dbReference type="RefSeq" id="WP_038614207.1">
    <property type="nucleotide sequence ID" value="NZ_CP009048.1"/>
</dbReference>
<keyword evidence="4" id="KW-1133">Transmembrane helix</keyword>
<dbReference type="CDD" id="cd12913">
    <property type="entry name" value="PDC1_MCP_like"/>
    <property type="match status" value="1"/>
</dbReference>
<evidence type="ECO:0000256" key="4">
    <source>
        <dbReference type="ARBA" id="ARBA00022989"/>
    </source>
</evidence>
<dbReference type="GO" id="GO:0005886">
    <property type="term" value="C:plasma membrane"/>
    <property type="evidence" value="ECO:0007669"/>
    <property type="project" value="UniProtKB-SubCell"/>
</dbReference>
<dbReference type="EMBL" id="CP009048">
    <property type="protein sequence ID" value="AIL63347.1"/>
    <property type="molecule type" value="Genomic_DNA"/>
</dbReference>
<evidence type="ECO:0000256" key="5">
    <source>
        <dbReference type="ARBA" id="ARBA00023136"/>
    </source>
</evidence>
<feature type="domain" description="Cache" evidence="6">
    <location>
        <begin position="112"/>
        <end position="204"/>
    </location>
</feature>
<evidence type="ECO:0000256" key="1">
    <source>
        <dbReference type="ARBA" id="ARBA00004651"/>
    </source>
</evidence>
<dbReference type="eggNOG" id="COG2186">
    <property type="taxonomic scope" value="Bacteria"/>
</dbReference>
<evidence type="ECO:0000259" key="6">
    <source>
        <dbReference type="Pfam" id="PF02743"/>
    </source>
</evidence>
<dbReference type="AlphaFoldDB" id="A0A077FD64"/>
<keyword evidence="3" id="KW-0812">Transmembrane</keyword>
<dbReference type="InterPro" id="IPR033479">
    <property type="entry name" value="dCache_1"/>
</dbReference>
<reference evidence="7 8" key="1">
    <citation type="submission" date="2014-07" db="EMBL/GenBank/DDBJ databases">
        <authorList>
            <person name="Lee K."/>
            <person name="Lim J.Y."/>
            <person name="Hwang I."/>
        </authorList>
    </citation>
    <scope>NUCLEOTIDE SEQUENCE [LARGE SCALE GENOMIC DNA]</scope>
    <source>
        <strain evidence="7 8">KL28</strain>
    </source>
</reference>
<keyword evidence="2" id="KW-1003">Cell membrane</keyword>
<dbReference type="Gene3D" id="3.30.450.20">
    <property type="entry name" value="PAS domain"/>
    <property type="match status" value="1"/>
</dbReference>
<accession>A0A077FD64</accession>